<dbReference type="InterPro" id="IPR002549">
    <property type="entry name" value="AI-2E-like"/>
</dbReference>
<feature type="region of interest" description="Disordered" evidence="6">
    <location>
        <begin position="694"/>
        <end position="754"/>
    </location>
</feature>
<evidence type="ECO:0000256" key="3">
    <source>
        <dbReference type="ARBA" id="ARBA00022692"/>
    </source>
</evidence>
<feature type="compositionally biased region" description="Basic and acidic residues" evidence="6">
    <location>
        <begin position="922"/>
        <end position="936"/>
    </location>
</feature>
<feature type="compositionally biased region" description="Basic and acidic residues" evidence="6">
    <location>
        <begin position="1061"/>
        <end position="1081"/>
    </location>
</feature>
<feature type="transmembrane region" description="Helical" evidence="7">
    <location>
        <begin position="765"/>
        <end position="782"/>
    </location>
</feature>
<feature type="transmembrane region" description="Helical" evidence="7">
    <location>
        <begin position="1578"/>
        <end position="1594"/>
    </location>
</feature>
<evidence type="ECO:0000256" key="6">
    <source>
        <dbReference type="SAM" id="MobiDB-lite"/>
    </source>
</evidence>
<feature type="compositionally biased region" description="Basic residues" evidence="6">
    <location>
        <begin position="841"/>
        <end position="850"/>
    </location>
</feature>
<evidence type="ECO:0000256" key="4">
    <source>
        <dbReference type="ARBA" id="ARBA00022989"/>
    </source>
</evidence>
<accession>L8H9E8</accession>
<feature type="transmembrane region" description="Helical" evidence="7">
    <location>
        <begin position="464"/>
        <end position="488"/>
    </location>
</feature>
<evidence type="ECO:0000256" key="5">
    <source>
        <dbReference type="ARBA" id="ARBA00023136"/>
    </source>
</evidence>
<feature type="transmembrane region" description="Helical" evidence="7">
    <location>
        <begin position="303"/>
        <end position="331"/>
    </location>
</feature>
<feature type="region of interest" description="Disordered" evidence="6">
    <location>
        <begin position="1061"/>
        <end position="1097"/>
    </location>
</feature>
<feature type="compositionally biased region" description="Acidic residues" evidence="6">
    <location>
        <begin position="855"/>
        <end position="864"/>
    </location>
</feature>
<feature type="transmembrane region" description="Helical" evidence="7">
    <location>
        <begin position="1492"/>
        <end position="1513"/>
    </location>
</feature>
<feature type="compositionally biased region" description="Low complexity" evidence="6">
    <location>
        <begin position="736"/>
        <end position="748"/>
    </location>
</feature>
<dbReference type="Pfam" id="PF01594">
    <property type="entry name" value="AI-2E_transport"/>
    <property type="match status" value="1"/>
</dbReference>
<dbReference type="VEuPathDB" id="AmoebaDB:ACA1_385880"/>
<feature type="compositionally biased region" description="Acidic residues" evidence="6">
    <location>
        <begin position="698"/>
        <end position="708"/>
    </location>
</feature>
<feature type="region of interest" description="Disordered" evidence="6">
    <location>
        <begin position="43"/>
        <end position="64"/>
    </location>
</feature>
<feature type="transmembrane region" description="Helical" evidence="7">
    <location>
        <begin position="1458"/>
        <end position="1480"/>
    </location>
</feature>
<dbReference type="RefSeq" id="XP_004347192.1">
    <property type="nucleotide sequence ID" value="XM_004347142.1"/>
</dbReference>
<dbReference type="PANTHER" id="PTHR21716">
    <property type="entry name" value="TRANSMEMBRANE PROTEIN"/>
    <property type="match status" value="1"/>
</dbReference>
<dbReference type="EMBL" id="KB007900">
    <property type="protein sequence ID" value="ELR21810.1"/>
    <property type="molecule type" value="Genomic_DNA"/>
</dbReference>
<feature type="transmembrane region" description="Helical" evidence="7">
    <location>
        <begin position="788"/>
        <end position="809"/>
    </location>
</feature>
<comment type="similarity">
    <text evidence="2">Belongs to the autoinducer-2 exporter (AI-2E) (TC 2.A.86) family.</text>
</comment>
<feature type="compositionally biased region" description="Acidic residues" evidence="6">
    <location>
        <begin position="909"/>
        <end position="921"/>
    </location>
</feature>
<feature type="compositionally biased region" description="Pro residues" evidence="6">
    <location>
        <begin position="46"/>
        <end position="64"/>
    </location>
</feature>
<organism evidence="8 9">
    <name type="scientific">Acanthamoeba castellanii (strain ATCC 30010 / Neff)</name>
    <dbReference type="NCBI Taxonomy" id="1257118"/>
    <lineage>
        <taxon>Eukaryota</taxon>
        <taxon>Amoebozoa</taxon>
        <taxon>Discosea</taxon>
        <taxon>Longamoebia</taxon>
        <taxon>Centramoebida</taxon>
        <taxon>Acanthamoebidae</taxon>
        <taxon>Acanthamoeba</taxon>
    </lineage>
</organism>
<evidence type="ECO:0008006" key="10">
    <source>
        <dbReference type="Google" id="ProtNLM"/>
    </source>
</evidence>
<feature type="transmembrane region" description="Helical" evidence="7">
    <location>
        <begin position="1525"/>
        <end position="1544"/>
    </location>
</feature>
<feature type="compositionally biased region" description="Gly residues" evidence="6">
    <location>
        <begin position="1340"/>
        <end position="1355"/>
    </location>
</feature>
<feature type="transmembrane region" description="Helical" evidence="7">
    <location>
        <begin position="1391"/>
        <end position="1411"/>
    </location>
</feature>
<protein>
    <recommendedName>
        <fullName evidence="10">Transmembrane protein</fullName>
    </recommendedName>
</protein>
<keyword evidence="9" id="KW-1185">Reference proteome</keyword>
<dbReference type="OrthoDB" id="5970161at2759"/>
<feature type="compositionally biased region" description="Acidic residues" evidence="6">
    <location>
        <begin position="876"/>
        <end position="886"/>
    </location>
</feature>
<dbReference type="GO" id="GO:0016020">
    <property type="term" value="C:membrane"/>
    <property type="evidence" value="ECO:0007669"/>
    <property type="project" value="UniProtKB-SubCell"/>
</dbReference>
<keyword evidence="4 7" id="KW-1133">Transmembrane helix</keyword>
<keyword evidence="5 7" id="KW-0472">Membrane</keyword>
<name>L8H9E8_ACACF</name>
<feature type="transmembrane region" description="Helical" evidence="7">
    <location>
        <begin position="1418"/>
        <end position="1438"/>
    </location>
</feature>
<dbReference type="Proteomes" id="UP000011083">
    <property type="component" value="Unassembled WGS sequence"/>
</dbReference>
<feature type="compositionally biased region" description="Acidic residues" evidence="6">
    <location>
        <begin position="937"/>
        <end position="946"/>
    </location>
</feature>
<feature type="transmembrane region" description="Helical" evidence="7">
    <location>
        <begin position="1138"/>
        <end position="1160"/>
    </location>
</feature>
<evidence type="ECO:0000256" key="1">
    <source>
        <dbReference type="ARBA" id="ARBA00004141"/>
    </source>
</evidence>
<feature type="transmembrane region" description="Helical" evidence="7">
    <location>
        <begin position="578"/>
        <end position="598"/>
    </location>
</feature>
<feature type="region of interest" description="Disordered" evidence="6">
    <location>
        <begin position="1337"/>
        <end position="1360"/>
    </location>
</feature>
<sequence length="1600" mass="177199">MASLAAATCPPLFNPQLRFPGSVTVPNSGYSLPAGYSVCGLLDMPSPSPSPSPSRSPSPSPSAVPIPQAPFVKPVFDDVVPQVKLLPVDQEGVVGKPDDGALFSFVSVEEVSINGVVERSFSLAQDSFVPVGGGDAITAVGYKSELSNNVTVRYSFFSYNRSLDVAVGDNFTLPMTPSFLKFSLVITTWPWLAPNNSLKVTLKVTPAFTSERTVVNYPKDDMTSILLSSSGSASSVLVRVINFGLAGADGRKRVGVETSANVTSSSLVFAVDHFADDLAYDPDLSVLVGRRGEDGGGGGGTDLALIVAVSVAVPLAVLFVLVVIVASLLIIRHRQQRRQGLVGNNINYDDSGNGSDELCHVGTLGEQDNGDSVNLYHRNGIDIRWAGWANVNGAWLAHAAPTSKSHKSPAKFSIHIFIVGFDTGSGKSAFSSIANEERDTPTGHDWELLAACQRGVEQTAIKQAFYNTVANLFLILTLWAFFVLYFVFEQFVRPLLWVGVFLHPLKQEAIRRTRAWLSQLMRTDTPLLLGLLTLPFKLLTITEELVKQRWGRFFLFAAVLFCLFALDTVQQVVISTFLFLRGALYLFVWLVEITVRYFFLNYAFIRSCLYPLVAAYALVAFLCWRYHFPRLLRAVNIVVWCLGLAGLLPFLVEYLGMWPFLVGAAATFVVAGMGFVDRGGLSWERVVREYELKTTKADDDEPSDEPISADEPPGIAGSGVENANARSASSRDDEGVTATGATTTGAAMDAEDDDRVRDEVTSAEICMLLLVSCLAVTFWEWVPWLLFWGWIFSVLKWLVLLLFFVYQFLRRGSQQHAPAVKTTIKAPPPAPIGDDDMAKKGDKKLKKKVTLKSLDEEDEEEEDPLNSTTVIHPTEDDTDEDEDQMTDEARGAVGDNDDGVVKGNTSMFDIDDERDDDDEAGDEKKTATEKVRKEEKEKEEEEEEERDALTEEWTPHKATTVRIKRSHSAPLRKKTVFFGDLVASLPQPPATPSAPMPVVSEASGGGGTLEYSVSFDHQPLEPYHPKALDLTRRFPTRRQATTRAASERKVNDITVKSSVKKKDNVAKENEAKETKMEKVVMEEEPEEENGGLASEVSEEETTELLNTFVPYPIRRTVYFFMRGDKRVVAWLHQQMNGIMTLIILFLLVSLILSLPVFFVVKFSEETALFRDYATEMWHSTGKHKVTQQLKDLQSDEVADAVLQYIQQWPEEARMWAERKLKDSTGYDIPLSVLQDTFNQFWANYGVSKDASYHQHHQLKHANANATHVAAATNTTAPNEPNTGSADSSNATAAAVVEEAGGGDKQSFALGNATAHEHFLLKLTNHWWPGFSQRHAAATDGSGGNNDHGSGAGGRGSAESADRPTRLDIQALFSHEGFVNFYHANANIISSVWNYLKFNFTLLLGWLLNTLWSTSQRVFNFLFSVILFFTTLFYLLVASDDRGSYIPFKWFLFIFPKEAITQAINEVFLSLVKISIFHALWTWLTLTILGVRIVYISTFLTLLFVIFPVIGPYWVSLPACLELWLVGKPVHAVVLFCLHMAAAWYIDPKIYSEIKMGHYYVTGLAVVGGLYFLGLEGVIIGPTVLCVLLFLYKILNKRLNP</sequence>
<keyword evidence="3 7" id="KW-0812">Transmembrane</keyword>
<evidence type="ECO:0000256" key="2">
    <source>
        <dbReference type="ARBA" id="ARBA00009773"/>
    </source>
</evidence>
<comment type="subcellular location">
    <subcellularLocation>
        <location evidence="1">Membrane</location>
        <topology evidence="1">Multi-pass membrane protein</topology>
    </subcellularLocation>
</comment>
<gene>
    <name evidence="8" type="ORF">ACA1_385880</name>
</gene>
<proteinExistence type="inferred from homology"/>
<dbReference type="GeneID" id="14922724"/>
<reference evidence="8 9" key="1">
    <citation type="journal article" date="2013" name="Genome Biol.">
        <title>Genome of Acanthamoeba castellanii highlights extensive lateral gene transfer and early evolution of tyrosine kinase signaling.</title>
        <authorList>
            <person name="Clarke M."/>
            <person name="Lohan A.J."/>
            <person name="Liu B."/>
            <person name="Lagkouvardos I."/>
            <person name="Roy S."/>
            <person name="Zafar N."/>
            <person name="Bertelli C."/>
            <person name="Schilde C."/>
            <person name="Kianianmomeni A."/>
            <person name="Burglin T.R."/>
            <person name="Frech C."/>
            <person name="Turcotte B."/>
            <person name="Kopec K.O."/>
            <person name="Synnott J.M."/>
            <person name="Choo C."/>
            <person name="Paponov I."/>
            <person name="Finkler A."/>
            <person name="Soon Heng Tan C."/>
            <person name="Hutchins A.P."/>
            <person name="Weinmeier T."/>
            <person name="Rattei T."/>
            <person name="Chu J.S."/>
            <person name="Gimenez G."/>
            <person name="Irimia M."/>
            <person name="Rigden D.J."/>
            <person name="Fitzpatrick D.A."/>
            <person name="Lorenzo-Morales J."/>
            <person name="Bateman A."/>
            <person name="Chiu C.H."/>
            <person name="Tang P."/>
            <person name="Hegemann P."/>
            <person name="Fromm H."/>
            <person name="Raoult D."/>
            <person name="Greub G."/>
            <person name="Miranda-Saavedra D."/>
            <person name="Chen N."/>
            <person name="Nash P."/>
            <person name="Ginger M.L."/>
            <person name="Horn M."/>
            <person name="Schaap P."/>
            <person name="Caler L."/>
            <person name="Loftus B."/>
        </authorList>
    </citation>
    <scope>NUCLEOTIDE SEQUENCE [LARGE SCALE GENOMIC DNA]</scope>
    <source>
        <strain evidence="8 9">Neff</strain>
    </source>
</reference>
<dbReference type="KEGG" id="acan:ACA1_385880"/>
<feature type="transmembrane region" description="Helical" evidence="7">
    <location>
        <begin position="550"/>
        <end position="566"/>
    </location>
</feature>
<evidence type="ECO:0000313" key="9">
    <source>
        <dbReference type="Proteomes" id="UP000011083"/>
    </source>
</evidence>
<feature type="region of interest" description="Disordered" evidence="6">
    <location>
        <begin position="817"/>
        <end position="953"/>
    </location>
</feature>
<evidence type="ECO:0000256" key="7">
    <source>
        <dbReference type="SAM" id="Phobius"/>
    </source>
</evidence>
<evidence type="ECO:0000313" key="8">
    <source>
        <dbReference type="EMBL" id="ELR21810.1"/>
    </source>
</evidence>
<feature type="transmembrane region" description="Helical" evidence="7">
    <location>
        <begin position="657"/>
        <end position="676"/>
    </location>
</feature>
<feature type="transmembrane region" description="Helical" evidence="7">
    <location>
        <begin position="604"/>
        <end position="624"/>
    </location>
</feature>
<feature type="transmembrane region" description="Helical" evidence="7">
    <location>
        <begin position="631"/>
        <end position="651"/>
    </location>
</feature>
<feature type="transmembrane region" description="Helical" evidence="7">
    <location>
        <begin position="1556"/>
        <end position="1572"/>
    </location>
</feature>
<dbReference type="PANTHER" id="PTHR21716:SF4">
    <property type="entry name" value="TRANSMEMBRANE PROTEIN 245"/>
    <property type="match status" value="1"/>
</dbReference>